<feature type="repeat" description="TPR" evidence="3">
    <location>
        <begin position="371"/>
        <end position="404"/>
    </location>
</feature>
<proteinExistence type="predicted"/>
<accession>A0A844DBZ2</accession>
<evidence type="ECO:0000313" key="6">
    <source>
        <dbReference type="Proteomes" id="UP000439986"/>
    </source>
</evidence>
<protein>
    <submittedName>
        <fullName evidence="5">Tetratricopeptide repeat protein</fullName>
    </submittedName>
</protein>
<dbReference type="Proteomes" id="UP000439986">
    <property type="component" value="Unassembled WGS sequence"/>
</dbReference>
<evidence type="ECO:0000256" key="1">
    <source>
        <dbReference type="ARBA" id="ARBA00022737"/>
    </source>
</evidence>
<keyword evidence="6" id="KW-1185">Reference proteome</keyword>
<keyword evidence="4" id="KW-1133">Transmembrane helix</keyword>
<gene>
    <name evidence="5" type="ORF">GJ698_17730</name>
</gene>
<dbReference type="SMART" id="SM00028">
    <property type="entry name" value="TPR"/>
    <property type="match status" value="6"/>
</dbReference>
<feature type="repeat" description="TPR" evidence="3">
    <location>
        <begin position="645"/>
        <end position="678"/>
    </location>
</feature>
<dbReference type="EMBL" id="WKJL01000013">
    <property type="protein sequence ID" value="MRW85916.1"/>
    <property type="molecule type" value="Genomic_DNA"/>
</dbReference>
<evidence type="ECO:0000313" key="5">
    <source>
        <dbReference type="EMBL" id="MRW85916.1"/>
    </source>
</evidence>
<feature type="transmembrane region" description="Helical" evidence="4">
    <location>
        <begin position="272"/>
        <end position="290"/>
    </location>
</feature>
<keyword evidence="1" id="KW-0677">Repeat</keyword>
<keyword evidence="2 3" id="KW-0802">TPR repeat</keyword>
<comment type="caution">
    <text evidence="5">The sequence shown here is derived from an EMBL/GenBank/DDBJ whole genome shotgun (WGS) entry which is preliminary data.</text>
</comment>
<dbReference type="InterPro" id="IPR011990">
    <property type="entry name" value="TPR-like_helical_dom_sf"/>
</dbReference>
<evidence type="ECO:0000256" key="3">
    <source>
        <dbReference type="PROSITE-ProRule" id="PRU00339"/>
    </source>
</evidence>
<dbReference type="SUPFAM" id="SSF48452">
    <property type="entry name" value="TPR-like"/>
    <property type="match status" value="2"/>
</dbReference>
<dbReference type="PANTHER" id="PTHR44858:SF1">
    <property type="entry name" value="UDP-N-ACETYLGLUCOSAMINE--PEPTIDE N-ACETYLGLUCOSAMINYLTRANSFERASE SPINDLY-RELATED"/>
    <property type="match status" value="1"/>
</dbReference>
<reference evidence="5 6" key="1">
    <citation type="submission" date="2019-11" db="EMBL/GenBank/DDBJ databases">
        <title>Novel species isolated from a subtropical stream in China.</title>
        <authorList>
            <person name="Lu H."/>
        </authorList>
    </citation>
    <scope>NUCLEOTIDE SEQUENCE [LARGE SCALE GENOMIC DNA]</scope>
    <source>
        <strain evidence="5 6">FT26W</strain>
    </source>
</reference>
<keyword evidence="4" id="KW-0472">Membrane</keyword>
<keyword evidence="4" id="KW-0812">Transmembrane</keyword>
<dbReference type="Pfam" id="PF13432">
    <property type="entry name" value="TPR_16"/>
    <property type="match status" value="1"/>
</dbReference>
<dbReference type="PANTHER" id="PTHR44858">
    <property type="entry name" value="TETRATRICOPEPTIDE REPEAT PROTEIN 6"/>
    <property type="match status" value="1"/>
</dbReference>
<sequence length="724" mass="79601">MNDTPFFMEHLGLRPDADERAIRRAYATLLKKIDQEADPAAFQSLREAYDNALLWVRHDNQTGHEATIAAPAPTPAEDDPSTLASAMFAEFLQHMPALPADDDALWQQALQQSLDDERLIGISTRELFEHHIAALLAGGWQPGHEALLVAAVKVFGWGDDRRRLRSLGEAGMMLDAAIDERATFDLQAADVRYDQRQLIARLRDDTPPTTRQLMEGLPLLEQLIARFPTWLAMVASAPLIMQWRASHAQLSKWRKLPFRAERAASKAVRGRIGLLIWAIFIGMMVLGSLFSPGEKAKPQVADTAADYARRGATALDQHNLTDAIDNLTRSLRLSKDADNYGLRAIAYAWNGQLELAQQDIDQSAALNSASPMLFRARGTLAGKRKQYAEAVDAFSLSLQLDPNHVFTLLQRSFAYFELHNYPQVLADTGQVLKLDPSIGMAYSLRLDVAWMQKDKAAAMKEIERMLAARPDSSYAHHVAAFSYTQWGMRPEAIAVLTRGIERAPSANLYLYRAQLRPSAELAQRRSDLAKALSLEPQSFSIARDSAELEIGTAHFSDAQPILTSALNKAALSKSQRSTLLGLRGIAYTQTGAAALAQSDYNAARALVDNETGLNNLCWLLATHDTSLDLALSLCDASLAKAPDDAAALDSRGMVLLRMGRYQEAIASYDAALAKRPGYYTSLYGRGLARHKLGAHANGNADLKAARAIDDGVDEEFRNMGLKAG</sequence>
<dbReference type="Gene3D" id="1.25.40.10">
    <property type="entry name" value="Tetratricopeptide repeat domain"/>
    <property type="match status" value="3"/>
</dbReference>
<dbReference type="AlphaFoldDB" id="A0A844DBZ2"/>
<organism evidence="5 6">
    <name type="scientific">Duganella aquatilis</name>
    <dbReference type="NCBI Taxonomy" id="2666082"/>
    <lineage>
        <taxon>Bacteria</taxon>
        <taxon>Pseudomonadati</taxon>
        <taxon>Pseudomonadota</taxon>
        <taxon>Betaproteobacteria</taxon>
        <taxon>Burkholderiales</taxon>
        <taxon>Oxalobacteraceae</taxon>
        <taxon>Telluria group</taxon>
        <taxon>Duganella</taxon>
    </lineage>
</organism>
<dbReference type="RefSeq" id="WP_154359184.1">
    <property type="nucleotide sequence ID" value="NZ_WKJL01000013.1"/>
</dbReference>
<evidence type="ECO:0000256" key="4">
    <source>
        <dbReference type="SAM" id="Phobius"/>
    </source>
</evidence>
<dbReference type="InterPro" id="IPR019734">
    <property type="entry name" value="TPR_rpt"/>
</dbReference>
<feature type="transmembrane region" description="Helical" evidence="4">
    <location>
        <begin position="227"/>
        <end position="245"/>
    </location>
</feature>
<evidence type="ECO:0000256" key="2">
    <source>
        <dbReference type="ARBA" id="ARBA00022803"/>
    </source>
</evidence>
<dbReference type="PROSITE" id="PS50005">
    <property type="entry name" value="TPR"/>
    <property type="match status" value="2"/>
</dbReference>
<name>A0A844DBZ2_9BURK</name>
<dbReference type="InterPro" id="IPR050498">
    <property type="entry name" value="Ycf3"/>
</dbReference>